<dbReference type="InterPro" id="IPR021133">
    <property type="entry name" value="HEAT_type_2"/>
</dbReference>
<evidence type="ECO:0000256" key="13">
    <source>
        <dbReference type="SAM" id="MobiDB-lite"/>
    </source>
</evidence>
<evidence type="ECO:0000256" key="4">
    <source>
        <dbReference type="ARBA" id="ARBA00022454"/>
    </source>
</evidence>
<keyword evidence="8" id="KW-0333">Golgi apparatus</keyword>
<dbReference type="Pfam" id="PF12348">
    <property type="entry name" value="CLASP_N"/>
    <property type="match status" value="1"/>
</dbReference>
<evidence type="ECO:0000256" key="12">
    <source>
        <dbReference type="PROSITE-ProRule" id="PRU00103"/>
    </source>
</evidence>
<dbReference type="GO" id="GO:0008017">
    <property type="term" value="F:microtubule binding"/>
    <property type="evidence" value="ECO:0007669"/>
    <property type="project" value="TreeGrafter"/>
</dbReference>
<name>A0A5J9TV87_9POAL</name>
<dbReference type="GO" id="GO:0005819">
    <property type="term" value="C:spindle"/>
    <property type="evidence" value="ECO:0007669"/>
    <property type="project" value="UniProtKB-ARBA"/>
</dbReference>
<feature type="region of interest" description="Disordered" evidence="13">
    <location>
        <begin position="699"/>
        <end position="718"/>
    </location>
</feature>
<dbReference type="OrthoDB" id="46159at2759"/>
<gene>
    <name evidence="16" type="ORF">EJB05_38826</name>
</gene>
<keyword evidence="5" id="KW-0963">Cytoplasm</keyword>
<dbReference type="Pfam" id="PF11998">
    <property type="entry name" value="DUF3493"/>
    <property type="match status" value="1"/>
</dbReference>
<accession>A0A5J9TV87</accession>
<dbReference type="GO" id="GO:0000278">
    <property type="term" value="P:mitotic cell cycle"/>
    <property type="evidence" value="ECO:0007669"/>
    <property type="project" value="UniProtKB-ARBA"/>
</dbReference>
<dbReference type="Gramene" id="TVU15312">
    <property type="protein sequence ID" value="TVU15312"/>
    <property type="gene ID" value="EJB05_38826"/>
</dbReference>
<dbReference type="InterPro" id="IPR048491">
    <property type="entry name" value="XMAP215_CLASP_TOG"/>
</dbReference>
<keyword evidence="14" id="KW-0472">Membrane</keyword>
<evidence type="ECO:0000259" key="15">
    <source>
        <dbReference type="SMART" id="SM01349"/>
    </source>
</evidence>
<dbReference type="InterPro" id="IPR034085">
    <property type="entry name" value="TOG"/>
</dbReference>
<feature type="domain" description="TOG" evidence="15">
    <location>
        <begin position="292"/>
        <end position="536"/>
    </location>
</feature>
<keyword evidence="17" id="KW-1185">Reference proteome</keyword>
<dbReference type="PANTHER" id="PTHR21567:SF9">
    <property type="entry name" value="CLIP-ASSOCIATING PROTEIN"/>
    <property type="match status" value="1"/>
</dbReference>
<dbReference type="Proteomes" id="UP000324897">
    <property type="component" value="Unassembled WGS sequence"/>
</dbReference>
<evidence type="ECO:0000256" key="9">
    <source>
        <dbReference type="ARBA" id="ARBA00023212"/>
    </source>
</evidence>
<dbReference type="Pfam" id="PF21041">
    <property type="entry name" value="XMAP215_CLASP_TOG"/>
    <property type="match status" value="1"/>
</dbReference>
<dbReference type="FunFam" id="1.25.10.10:FF:000580">
    <property type="entry name" value="Protein peg1"/>
    <property type="match status" value="1"/>
</dbReference>
<feature type="transmembrane region" description="Helical" evidence="14">
    <location>
        <begin position="1498"/>
        <end position="1520"/>
    </location>
</feature>
<feature type="domain" description="TOG" evidence="15">
    <location>
        <begin position="808"/>
        <end position="1028"/>
    </location>
</feature>
<dbReference type="PROSITE" id="PS50077">
    <property type="entry name" value="HEAT_REPEAT"/>
    <property type="match status" value="2"/>
</dbReference>
<evidence type="ECO:0000256" key="14">
    <source>
        <dbReference type="SAM" id="Phobius"/>
    </source>
</evidence>
<reference evidence="16 17" key="1">
    <citation type="journal article" date="2019" name="Sci. Rep.">
        <title>A high-quality genome of Eragrostis curvula grass provides insights into Poaceae evolution and supports new strategies to enhance forage quality.</title>
        <authorList>
            <person name="Carballo J."/>
            <person name="Santos B.A.C.M."/>
            <person name="Zappacosta D."/>
            <person name="Garbus I."/>
            <person name="Selva J.P."/>
            <person name="Gallo C.A."/>
            <person name="Diaz A."/>
            <person name="Albertini E."/>
            <person name="Caccamo M."/>
            <person name="Echenique V."/>
        </authorList>
    </citation>
    <scope>NUCLEOTIDE SEQUENCE [LARGE SCALE GENOMIC DNA]</scope>
    <source>
        <strain evidence="17">cv. Victoria</strain>
        <tissue evidence="16">Leaf</tissue>
    </source>
</reference>
<feature type="domain" description="TOG" evidence="15">
    <location>
        <begin position="1195"/>
        <end position="1437"/>
    </location>
</feature>
<dbReference type="InterPro" id="IPR016024">
    <property type="entry name" value="ARM-type_fold"/>
</dbReference>
<keyword evidence="6" id="KW-0677">Repeat</keyword>
<dbReference type="InterPro" id="IPR057546">
    <property type="entry name" value="HEAT_GCN1"/>
</dbReference>
<evidence type="ECO:0000256" key="7">
    <source>
        <dbReference type="ARBA" id="ARBA00022838"/>
    </source>
</evidence>
<dbReference type="PANTHER" id="PTHR21567">
    <property type="entry name" value="CLASP"/>
    <property type="match status" value="1"/>
</dbReference>
<dbReference type="Gene3D" id="1.25.10.10">
    <property type="entry name" value="Leucine-rich Repeat Variant"/>
    <property type="match status" value="5"/>
</dbReference>
<dbReference type="EMBL" id="RWGY01000031">
    <property type="protein sequence ID" value="TVU15312.1"/>
    <property type="molecule type" value="Genomic_DNA"/>
</dbReference>
<feature type="region of interest" description="Disordered" evidence="13">
    <location>
        <begin position="1068"/>
        <end position="1088"/>
    </location>
</feature>
<evidence type="ECO:0000256" key="5">
    <source>
        <dbReference type="ARBA" id="ARBA00022490"/>
    </source>
</evidence>
<keyword evidence="14" id="KW-0812">Transmembrane</keyword>
<evidence type="ECO:0000256" key="8">
    <source>
        <dbReference type="ARBA" id="ARBA00023034"/>
    </source>
</evidence>
<evidence type="ECO:0000256" key="10">
    <source>
        <dbReference type="ARBA" id="ARBA00023306"/>
    </source>
</evidence>
<feature type="region of interest" description="Disordered" evidence="13">
    <location>
        <begin position="575"/>
        <end position="605"/>
    </location>
</feature>
<organism evidence="16 17">
    <name type="scientific">Eragrostis curvula</name>
    <name type="common">weeping love grass</name>
    <dbReference type="NCBI Taxonomy" id="38414"/>
    <lineage>
        <taxon>Eukaryota</taxon>
        <taxon>Viridiplantae</taxon>
        <taxon>Streptophyta</taxon>
        <taxon>Embryophyta</taxon>
        <taxon>Tracheophyta</taxon>
        <taxon>Spermatophyta</taxon>
        <taxon>Magnoliopsida</taxon>
        <taxon>Liliopsida</taxon>
        <taxon>Poales</taxon>
        <taxon>Poaceae</taxon>
        <taxon>PACMAD clade</taxon>
        <taxon>Chloridoideae</taxon>
        <taxon>Eragrostideae</taxon>
        <taxon>Eragrostidinae</taxon>
        <taxon>Eragrostis</taxon>
    </lineage>
</organism>
<dbReference type="GO" id="GO:0031110">
    <property type="term" value="P:regulation of microtubule polymerization or depolymerization"/>
    <property type="evidence" value="ECO:0007669"/>
    <property type="project" value="UniProtKB-ARBA"/>
</dbReference>
<comment type="caution">
    <text evidence="16">The sequence shown here is derived from an EMBL/GenBank/DDBJ whole genome shotgun (WGS) entry which is preliminary data.</text>
</comment>
<protein>
    <recommendedName>
        <fullName evidence="15">TOG domain-containing protein</fullName>
    </recommendedName>
</protein>
<feature type="compositionally biased region" description="Polar residues" evidence="13">
    <location>
        <begin position="705"/>
        <end position="717"/>
    </location>
</feature>
<evidence type="ECO:0000256" key="6">
    <source>
        <dbReference type="ARBA" id="ARBA00022737"/>
    </source>
</evidence>
<dbReference type="SUPFAM" id="SSF48371">
    <property type="entry name" value="ARM repeat"/>
    <property type="match status" value="2"/>
</dbReference>
<feature type="compositionally biased region" description="Low complexity" evidence="13">
    <location>
        <begin position="575"/>
        <end position="589"/>
    </location>
</feature>
<evidence type="ECO:0000313" key="16">
    <source>
        <dbReference type="EMBL" id="TVU15312.1"/>
    </source>
</evidence>
<keyword evidence="4" id="KW-0158">Chromosome</keyword>
<comment type="subcellular location">
    <subcellularLocation>
        <location evidence="3">Chromosome</location>
        <location evidence="3">Centromere</location>
        <location evidence="3">Kinetochore</location>
    </subcellularLocation>
    <subcellularLocation>
        <location evidence="1">Cytoplasm</location>
        <location evidence="1">Cytoskeleton</location>
        <location evidence="1">Microtubule organizing center</location>
        <location evidence="1">Centrosome</location>
    </subcellularLocation>
    <subcellularLocation>
        <location evidence="2">Golgi apparatus</location>
        <location evidence="2">trans-Golgi network</location>
    </subcellularLocation>
</comment>
<feature type="transmembrane region" description="Helical" evidence="14">
    <location>
        <begin position="1659"/>
        <end position="1676"/>
    </location>
</feature>
<dbReference type="InterPro" id="IPR011989">
    <property type="entry name" value="ARM-like"/>
</dbReference>
<keyword evidence="10" id="KW-0131">Cell cycle</keyword>
<dbReference type="InterPro" id="IPR024395">
    <property type="entry name" value="CLASP_N_dom"/>
</dbReference>
<feature type="region of interest" description="Disordered" evidence="13">
    <location>
        <begin position="534"/>
        <end position="555"/>
    </location>
</feature>
<keyword evidence="14" id="KW-1133">Transmembrane helix</keyword>
<feature type="repeat" description="HEAT" evidence="12">
    <location>
        <begin position="161"/>
        <end position="199"/>
    </location>
</feature>
<dbReference type="SMART" id="SM01349">
    <property type="entry name" value="TOG"/>
    <property type="match status" value="4"/>
</dbReference>
<evidence type="ECO:0000313" key="17">
    <source>
        <dbReference type="Proteomes" id="UP000324897"/>
    </source>
</evidence>
<sequence>MEAALEAARAKDTKERLAGVERLHEALDAAARRGLTAAEVTALVDTCMDLTRDANFRVAQGGLQALSAAAVVAGEHFKIHLNALVPAAVERLGDGKQPVREAARQLLITLMEVSSPTIIVERAGSYAWTHKSWRVREEFVRTVAAAVELFASTEISLQRVLLSPVLQLMNDSNQSVREAAIYCIEEMYKHMGSQFHEELQRHNLPSYMLKEINSRLDRIEPKVRSSDAVVQYKVAESRSVSANPKRGSPRTKSTSRESTLFGGNFYSVKTLYFAQEQLKIFSSDCDTDITEKPVEPVKVHSEKELLREFEKIAATLAPEKDWSLRIAAIQRIEALLYGGAADYPSFLMLLKQLVPPLSTQLSDRRSSIVKQACHLLNVLSKELLGDFEPCAEQFIPMLFKLVVITVLVIAESADTCIKTILRNCKVARILPRIADTAKNDRSAILRARCCEYALLILEYWADAPEIQRSADLYEDMIKCCVADAMSEVRATARTCYRMFAKTWPERSRRLFMSFDPAIQRIINDEDGVHKRYASPSLRDRVAQPTRASSHASGTHIPGYGTSAIVAMDKSAAVSSDSSFSSNNLRLSQSKTIGRSSERSLESVLNSSKEKVSAIESLLKGVSISDRQNFSAARSTSLDLGVDPPSSRDPPVPLAAPASNLLSLQSSALLDSSLPTISGASSRNGGSRLLDTMTTQLATKERSRSPYLNNTSSESMSGLSLPYLRRSSERLQEGGRMDESNDFRSTRRIPQMHVERNYVDMPYRDAAYRDSQSNHVPNFQRPLLRKQVMSRASASGRHSFDDSHVPPGDVSGYADSLATLNDALSEGLSPSSDWVARVSAFDFIRNLVQQGPKGIQEITQNFEKVMKLFFRHLDDPHHKNSAICIFPLIDPKELVKKPCSSTLEIVGRTYAIDMLLPALVRSLDEQRSPKAKLAVIEFANKSFSKYTVDSDGYCNSGFLKLWLSKLAPLVNEKNAKLKEASISGIIAVYRHFDSTAVLNFILSLSIEEQNVLRRALKQYTPRIEVDLVNYLQSKKERPRPKSYDQADFGTSSEDGYALTSKKNYPFGRYSSTSLDAEGGKKTSTVQESTLHNVPIGRTTSDMSIDHAIQSLEPSTETEVLLTRSRESKINNSLAVEAAHSWRNYPEKTDASLDGDTATGTPRLDFSRLPTSDGQNTVGSTTGESVHEGDMIVSLSSIKTSIHTDNGLSIPQLLHQISNDTEVSSSEKREALQQLVNASLDNSSSIWAKYFNQILTTVLEVLDDSDSSTRELALSLIAEMLNNQKDAIEDSIEIVLEKLLHVTKDAVAKISNEANQCLNVLLAKYDPFRCLAVIVPLLVSDDEKILVVCINCLTKLVGRLSQEELIDQLPTFLPALFDAFNNQSPDVRKVGTIETVVFCLVDIYIMLGKAFAPYLEGLSNTQLRLVTIYANRISQARGVDAASYIRGLEAEPPPASSVLAVSTCRHKPIGGLENEILPPTARRGSDALACTLQAGRHATFSSGMAVTLLLPILGSVSVPCALRAAPRFFSAADFSQAIPLRKQSIAAPASAAPREQALRFGQRGKVPAPPPLFSFLPLAIRGSGSAITNHPGVPGRFSCVHRPRSSMAKIRSEVLSPFRSVRMFFYLAFMASGALGGLIALTQLLPSLGNPARAAAAADTLKGLGIDVGAVSIFAFLYSRESKAKDAQVARLAREERLSRLKLRVGEGRPFPLSELRGTARLVIVAGPAEFVAESFRRSRPLLRELAERAVLAVPFATDGSAPELRLEEGGEDNDADDVVATKSKRLWQLTPVYTAEWAEWLNEQKKLAGVPPDSPVYLSLRMDGRVRGSGVGYPPWQAFVAQLPPVKGMWSGLLDGMDGRVL</sequence>
<keyword evidence="7" id="KW-0995">Kinetochore</keyword>
<feature type="region of interest" description="Disordered" evidence="13">
    <location>
        <begin position="1145"/>
        <end position="1183"/>
    </location>
</feature>
<evidence type="ECO:0000256" key="2">
    <source>
        <dbReference type="ARBA" id="ARBA00004601"/>
    </source>
</evidence>
<proteinExistence type="predicted"/>
<evidence type="ECO:0000256" key="1">
    <source>
        <dbReference type="ARBA" id="ARBA00004300"/>
    </source>
</evidence>
<feature type="compositionally biased region" description="Polar residues" evidence="13">
    <location>
        <begin position="1167"/>
        <end position="1182"/>
    </location>
</feature>
<feature type="transmembrane region" description="Helical" evidence="14">
    <location>
        <begin position="1621"/>
        <end position="1639"/>
    </location>
</feature>
<dbReference type="Pfam" id="PF23271">
    <property type="entry name" value="HEAT_GCN1"/>
    <property type="match status" value="1"/>
</dbReference>
<keyword evidence="9" id="KW-0206">Cytoskeleton</keyword>
<dbReference type="GO" id="GO:0005881">
    <property type="term" value="C:cytoplasmic microtubule"/>
    <property type="evidence" value="ECO:0007669"/>
    <property type="project" value="TreeGrafter"/>
</dbReference>
<keyword evidence="11" id="KW-0137">Centromere</keyword>
<evidence type="ECO:0000256" key="3">
    <source>
        <dbReference type="ARBA" id="ARBA00004629"/>
    </source>
</evidence>
<dbReference type="GO" id="GO:1902903">
    <property type="term" value="P:regulation of supramolecular fiber organization"/>
    <property type="evidence" value="ECO:0007669"/>
    <property type="project" value="UniProtKB-ARBA"/>
</dbReference>
<feature type="repeat" description="HEAT" evidence="12">
    <location>
        <begin position="84"/>
        <end position="122"/>
    </location>
</feature>
<feature type="domain" description="TOG" evidence="15">
    <location>
        <begin position="2"/>
        <end position="225"/>
    </location>
</feature>
<dbReference type="GO" id="GO:0000226">
    <property type="term" value="P:microtubule cytoskeleton organization"/>
    <property type="evidence" value="ECO:0007669"/>
    <property type="project" value="TreeGrafter"/>
</dbReference>
<dbReference type="InterPro" id="IPR021883">
    <property type="entry name" value="LPA1-like"/>
</dbReference>
<evidence type="ECO:0000256" key="11">
    <source>
        <dbReference type="ARBA" id="ARBA00023328"/>
    </source>
</evidence>